<dbReference type="EMBL" id="CP043869">
    <property type="protein sequence ID" value="QEQ95337.1"/>
    <property type="molecule type" value="Genomic_DNA"/>
</dbReference>
<dbReference type="PANTHER" id="PTHR16128:SF5">
    <property type="entry name" value="FAD_NAD(P)-BINDING OXIDOREDUCTASE FAMILY PROTEIN"/>
    <property type="match status" value="1"/>
</dbReference>
<dbReference type="Pfam" id="PF13450">
    <property type="entry name" value="NAD_binding_8"/>
    <property type="match status" value="1"/>
</dbReference>
<accession>A0A5P1R6Q8</accession>
<dbReference type="InterPro" id="IPR002937">
    <property type="entry name" value="Amino_oxidase"/>
</dbReference>
<keyword evidence="3" id="KW-1185">Reference proteome</keyword>
<dbReference type="KEGG" id="ncu:F0U83_00705"/>
<dbReference type="Gene3D" id="3.50.50.60">
    <property type="entry name" value="FAD/NAD(P)-binding domain"/>
    <property type="match status" value="1"/>
</dbReference>
<reference evidence="2 3" key="1">
    <citation type="journal article" date="2019" name="Biochem. Eng. J.">
        <title>Metabolic engineering of the marine bacteria Neptunomonas concharum for the production of acetoin and meso-2,3-butanediol from acetate.</title>
        <authorList>
            <person name="Li W."/>
            <person name="Pu N."/>
            <person name="Liu C.-X."/>
            <person name="Yuan Q.-P."/>
            <person name="Li Z.-J."/>
        </authorList>
    </citation>
    <scope>NUCLEOTIDE SEQUENCE [LARGE SCALE GENOMIC DNA]</scope>
    <source>
        <strain evidence="2 3">JCM17730</strain>
    </source>
</reference>
<name>A0A5P1R6Q8_9GAMM</name>
<dbReference type="Pfam" id="PF01593">
    <property type="entry name" value="Amino_oxidase"/>
    <property type="match status" value="1"/>
</dbReference>
<dbReference type="PANTHER" id="PTHR16128">
    <property type="entry name" value="FAD/NAD(P)-BINDING OXIDOREDUCTASE FAMILY PROTEIN"/>
    <property type="match status" value="1"/>
</dbReference>
<feature type="domain" description="Amine oxidase" evidence="1">
    <location>
        <begin position="108"/>
        <end position="320"/>
    </location>
</feature>
<evidence type="ECO:0000313" key="3">
    <source>
        <dbReference type="Proteomes" id="UP000324760"/>
    </source>
</evidence>
<dbReference type="SUPFAM" id="SSF51905">
    <property type="entry name" value="FAD/NAD(P)-binding domain"/>
    <property type="match status" value="1"/>
</dbReference>
<dbReference type="Proteomes" id="UP000324760">
    <property type="component" value="Chromosome"/>
</dbReference>
<evidence type="ECO:0000313" key="2">
    <source>
        <dbReference type="EMBL" id="QEQ95337.1"/>
    </source>
</evidence>
<proteinExistence type="predicted"/>
<dbReference type="OrthoDB" id="5792777at2"/>
<organism evidence="2 3">
    <name type="scientific">Neptunomonas concharum</name>
    <dbReference type="NCBI Taxonomy" id="1031538"/>
    <lineage>
        <taxon>Bacteria</taxon>
        <taxon>Pseudomonadati</taxon>
        <taxon>Pseudomonadota</taxon>
        <taxon>Gammaproteobacteria</taxon>
        <taxon>Oceanospirillales</taxon>
        <taxon>Oceanospirillaceae</taxon>
        <taxon>Neptunomonas</taxon>
    </lineage>
</organism>
<sequence length="326" mass="36160">MTMTHSSHSIAIIGAGLSGTLLARKLLDAGHTVTLYDKSRGTGGRFASCWLDDISTDLGAPWIETSNDPDFAHWLNQQALIQPWQPRLHDFQGNPRSPLTCYITTERMSSLTRQLAHGTQLRLSKRVGYLWPTDEGVLLRDEHGIAISTHSHVIVTAPAPQAAPLLEAVPRFAQRAERVETQPSWVGVFVLQSPTQTPDGFIGTHPVFTRVVKASQKPGRLNTPEIWQVEATPQWSQQHLETPAEEVGIHLLEALSTVIGEDILIKQQRIHRWLYSRHASTCDEAYLWSRENSIGACGDWLGKAGIEGAWESANAMADQLLTQLHP</sequence>
<dbReference type="GO" id="GO:0016491">
    <property type="term" value="F:oxidoreductase activity"/>
    <property type="evidence" value="ECO:0007669"/>
    <property type="project" value="InterPro"/>
</dbReference>
<dbReference type="Gene3D" id="3.90.660.10">
    <property type="match status" value="1"/>
</dbReference>
<evidence type="ECO:0000259" key="1">
    <source>
        <dbReference type="Pfam" id="PF01593"/>
    </source>
</evidence>
<gene>
    <name evidence="2" type="ORF">F0U83_00705</name>
</gene>
<dbReference type="InterPro" id="IPR036188">
    <property type="entry name" value="FAD/NAD-bd_sf"/>
</dbReference>
<dbReference type="AlphaFoldDB" id="A0A5P1R6Q8"/>
<protein>
    <submittedName>
        <fullName evidence="2">NAD(P)-binding protein</fullName>
    </submittedName>
</protein>